<dbReference type="Proteomes" id="UP000075615">
    <property type="component" value="Unassembled WGS sequence"/>
</dbReference>
<keyword evidence="1" id="KW-0812">Transmembrane</keyword>
<keyword evidence="1" id="KW-0472">Membrane</keyword>
<comment type="caution">
    <text evidence="2">The sequence shown here is derived from an EMBL/GenBank/DDBJ whole genome shotgun (WGS) entry which is preliminary data.</text>
</comment>
<organism evidence="2 3">
    <name type="scientific">Roseivirga echinicomitans</name>
    <dbReference type="NCBI Taxonomy" id="296218"/>
    <lineage>
        <taxon>Bacteria</taxon>
        <taxon>Pseudomonadati</taxon>
        <taxon>Bacteroidota</taxon>
        <taxon>Cytophagia</taxon>
        <taxon>Cytophagales</taxon>
        <taxon>Roseivirgaceae</taxon>
        <taxon>Roseivirga</taxon>
    </lineage>
</organism>
<dbReference type="RefSeq" id="WP_068416947.1">
    <property type="nucleotide sequence ID" value="NZ_LRDB01000045.1"/>
</dbReference>
<evidence type="ECO:0000313" key="2">
    <source>
        <dbReference type="EMBL" id="KYG75495.1"/>
    </source>
</evidence>
<dbReference type="EMBL" id="LRDB01000045">
    <property type="protein sequence ID" value="KYG75495.1"/>
    <property type="molecule type" value="Genomic_DNA"/>
</dbReference>
<protein>
    <recommendedName>
        <fullName evidence="4">DUF4149 domain-containing protein</fullName>
    </recommendedName>
</protein>
<keyword evidence="3" id="KW-1185">Reference proteome</keyword>
<evidence type="ECO:0000313" key="3">
    <source>
        <dbReference type="Proteomes" id="UP000075615"/>
    </source>
</evidence>
<name>A0A150X9T2_9BACT</name>
<feature type="transmembrane region" description="Helical" evidence="1">
    <location>
        <begin position="53"/>
        <end position="70"/>
    </location>
</feature>
<reference evidence="2 3" key="1">
    <citation type="submission" date="2016-01" db="EMBL/GenBank/DDBJ databases">
        <title>Genome sequencing of Roseivirga echinicomitans KMM 6058.</title>
        <authorList>
            <person name="Selvaratnam C."/>
            <person name="Thevarajoo S."/>
            <person name="Goh K.M."/>
            <person name="Ee R."/>
            <person name="Chan K.-G."/>
            <person name="Chong C.S."/>
        </authorList>
    </citation>
    <scope>NUCLEOTIDE SEQUENCE [LARGE SCALE GENOMIC DNA]</scope>
    <source>
        <strain evidence="2 3">KMM 6058</strain>
    </source>
</reference>
<dbReference type="OrthoDB" id="1098954at2"/>
<keyword evidence="1" id="KW-1133">Transmembrane helix</keyword>
<feature type="transmembrane region" description="Helical" evidence="1">
    <location>
        <begin position="82"/>
        <end position="102"/>
    </location>
</feature>
<proteinExistence type="predicted"/>
<evidence type="ECO:0000256" key="1">
    <source>
        <dbReference type="SAM" id="Phobius"/>
    </source>
</evidence>
<dbReference type="AlphaFoldDB" id="A0A150X9T2"/>
<feature type="transmembrane region" description="Helical" evidence="1">
    <location>
        <begin position="122"/>
        <end position="143"/>
    </location>
</feature>
<evidence type="ECO:0008006" key="4">
    <source>
        <dbReference type="Google" id="ProtNLM"/>
    </source>
</evidence>
<gene>
    <name evidence="2" type="ORF">AWN68_08090</name>
</gene>
<dbReference type="STRING" id="296218.AWN68_08090"/>
<sequence length="152" mass="16919">MTVQVKSPIAVVSVFMWVGFVCTISFMEAWLKFQAPGITLPLGLGIGRLVFDALNKVEWIFAIAIVIQLVSYKAPLLSTKTIAFLLPLLLLFIQTIWLLPALDARAEMYIQDTTPPASNLHFYYAGAEVIKVICLLIYGITLFKKTDHGKSN</sequence>
<accession>A0A150X9T2</accession>
<feature type="transmembrane region" description="Helical" evidence="1">
    <location>
        <begin position="9"/>
        <end position="33"/>
    </location>
</feature>